<dbReference type="Proteomes" id="UP000054562">
    <property type="component" value="Unassembled WGS sequence"/>
</dbReference>
<reference evidence="2" key="2">
    <citation type="submission" date="2015-07" db="EMBL/GenBank/DDBJ databases">
        <title>The genome sequence of Plasmodium falciparum IGH-CR14.</title>
        <authorList>
            <consortium name="The Broad Institute Genome Sequencing Platform"/>
            <person name="Volkman S.K."/>
            <person name="Neafsey D.E."/>
            <person name="Dash A.P."/>
            <person name="Chitnis C.E."/>
            <person name="Hartl D.L."/>
            <person name="Young S.K."/>
            <person name="Kodira C.D."/>
            <person name="Zeng Q."/>
            <person name="Koehrsen M."/>
            <person name="Godfrey P."/>
            <person name="Alvarado L."/>
            <person name="Berlin A."/>
            <person name="Borenstein D."/>
            <person name="Chen Z."/>
            <person name="Engels R."/>
            <person name="Freedman E."/>
            <person name="Gellesch M."/>
            <person name="Goldberg J."/>
            <person name="Griggs A."/>
            <person name="Gujja S."/>
            <person name="Heiman D."/>
            <person name="Hepburn T."/>
            <person name="Howarth C."/>
            <person name="Jen D."/>
            <person name="Larson L."/>
            <person name="Lewis B."/>
            <person name="Mehta T."/>
            <person name="Park D."/>
            <person name="Pearson M."/>
            <person name="Roberts A."/>
            <person name="Saif S."/>
            <person name="Shea T."/>
            <person name="Shenoy N."/>
            <person name="Sisk P."/>
            <person name="Stolte C."/>
            <person name="Sykes S."/>
            <person name="Walk T."/>
            <person name="White J."/>
            <person name="Yandava C."/>
            <person name="Wirth D.F."/>
            <person name="Nusbaum C."/>
            <person name="Birren B."/>
        </authorList>
    </citation>
    <scope>NUCLEOTIDE SEQUENCE [LARGE SCALE GENOMIC DNA]</scope>
    <source>
        <strain evidence="2">IGH-CR14</strain>
    </source>
</reference>
<organism evidence="1 2">
    <name type="scientific">Plasmodium falciparum IGH-CR14</name>
    <dbReference type="NCBI Taxonomy" id="580059"/>
    <lineage>
        <taxon>Eukaryota</taxon>
        <taxon>Sar</taxon>
        <taxon>Alveolata</taxon>
        <taxon>Apicomplexa</taxon>
        <taxon>Aconoidasida</taxon>
        <taxon>Haemosporida</taxon>
        <taxon>Plasmodiidae</taxon>
        <taxon>Plasmodium</taxon>
        <taxon>Plasmodium (Laverania)</taxon>
    </lineage>
</organism>
<accession>A0A0L1I5Q4</accession>
<evidence type="ECO:0000313" key="1">
    <source>
        <dbReference type="EMBL" id="KNG74812.1"/>
    </source>
</evidence>
<gene>
    <name evidence="1" type="ORF">PFMG_00942</name>
</gene>
<dbReference type="OrthoDB" id="386071at2759"/>
<sequence length="590" mass="71454">MKIKELLYNELIIIKITEFLTILEIQNMIISLRINVKRNIYFMRECLSLMNLDTDGYNHNVSNKNTPNKNKNKNTSTTEPLLLSSSVNLTTDIDDYVHNATSYVGDQHFLQQEGLNLITYDDEYDEYIFNDYNEGGNNVDNVNNFDNVNNIDNVNNFDNDNNMYNYSNHDIYNNTSYYNTRADENFDENFMYNTKYSHYEDTLNDMTHLMSTYTDNNINYYETNKTNFGALYEIKKYLNFFEQEKEGHVQKCFNNVWIYIHLKNELIDIKKNLETYFMRIKMNTQVNRNKRIRIDIFQLFKYNHTYYSFYDMPWVSIYYDFFLNSICTLCNIKLDHRSICLFSEKFNLIQTNDKLLKYINSMSDDIVKCTKIIDYKMNINSLLESIKKDYELLKKIRIIYKMIDIPSDLFCFCNYFFFKEKYITFFKNVSNDLQNLRKALKKKLTNNFILNFSINFYKFVISSLILCDEKKLFSQENIFLFGFYIKYRNILKLFSSPRCTHIYFSFNIIYQKIVKFQSFFKHKHFSKLSKVLHFDVITILEKLKHSKTKMLYKNIAVYLYQHLNDKILRKYNYDEAYAYFFQCLQRYHFS</sequence>
<name>A0A0L1I5Q4_PLAFA</name>
<protein>
    <submittedName>
        <fullName evidence="1">Uncharacterized protein</fullName>
    </submittedName>
</protein>
<dbReference type="EMBL" id="GG665006">
    <property type="protein sequence ID" value="KNG74812.1"/>
    <property type="molecule type" value="Genomic_DNA"/>
</dbReference>
<proteinExistence type="predicted"/>
<evidence type="ECO:0000313" key="2">
    <source>
        <dbReference type="Proteomes" id="UP000054562"/>
    </source>
</evidence>
<dbReference type="AlphaFoldDB" id="A0A0L1I5Q4"/>
<reference evidence="2" key="1">
    <citation type="submission" date="2015-07" db="EMBL/GenBank/DDBJ databases">
        <title>Annotation of Plasmodium falciparum IGH-CR14.</title>
        <authorList>
            <consortium name="The Broad Institute Genome Sequencing Platform"/>
            <person name="Volkman S.K."/>
            <person name="Neafsey D.E."/>
            <person name="Dash A.P."/>
            <person name="Chitnis C.E."/>
            <person name="Hartl D.L."/>
            <person name="Young S.K."/>
            <person name="Zeng Q."/>
            <person name="Koehrsen M."/>
            <person name="Alvarado L."/>
            <person name="Berlin A."/>
            <person name="Borenstein D."/>
            <person name="Chapman S.B."/>
            <person name="Chen Z."/>
            <person name="Engels R."/>
            <person name="Freedman E."/>
            <person name="Gellesch M."/>
            <person name="Goldberg J."/>
            <person name="Griggs A."/>
            <person name="Gujja S."/>
            <person name="Heilman E.R."/>
            <person name="Heiman D.I."/>
            <person name="Howarth C."/>
            <person name="Jen D."/>
            <person name="Larson L."/>
            <person name="Mehta T."/>
            <person name="Neiman D."/>
            <person name="Park D."/>
            <person name="Pearson M."/>
            <person name="Roberts A."/>
            <person name="Saif S."/>
            <person name="Shea T."/>
            <person name="Shenoy N."/>
            <person name="Sisk P."/>
            <person name="Stolte C."/>
            <person name="Sykes S."/>
            <person name="Walk T."/>
            <person name="White J."/>
            <person name="Yandava C."/>
            <person name="Haas B."/>
            <person name="Henn M.R."/>
            <person name="Nusbaum C."/>
            <person name="Birren B."/>
        </authorList>
    </citation>
    <scope>NUCLEOTIDE SEQUENCE [LARGE SCALE GENOMIC DNA]</scope>
    <source>
        <strain evidence="2">IGH-CR14</strain>
    </source>
</reference>